<dbReference type="SMART" id="SM00448">
    <property type="entry name" value="REC"/>
    <property type="match status" value="1"/>
</dbReference>
<accession>A0ABU4W9V4</accession>
<dbReference type="PANTHER" id="PTHR48111">
    <property type="entry name" value="REGULATOR OF RPOS"/>
    <property type="match status" value="1"/>
</dbReference>
<organism evidence="8 9">
    <name type="scientific">Candidatus Cetobacterium colombiensis</name>
    <dbReference type="NCBI Taxonomy" id="3073100"/>
    <lineage>
        <taxon>Bacteria</taxon>
        <taxon>Fusobacteriati</taxon>
        <taxon>Fusobacteriota</taxon>
        <taxon>Fusobacteriia</taxon>
        <taxon>Fusobacteriales</taxon>
        <taxon>Fusobacteriaceae</taxon>
        <taxon>Cetobacterium</taxon>
    </lineage>
</organism>
<comment type="caution">
    <text evidence="8">The sequence shown here is derived from an EMBL/GenBank/DDBJ whole genome shotgun (WGS) entry which is preliminary data.</text>
</comment>
<dbReference type="EMBL" id="JAVIKH010000008">
    <property type="protein sequence ID" value="MDX8336311.1"/>
    <property type="molecule type" value="Genomic_DNA"/>
</dbReference>
<keyword evidence="3 5" id="KW-0238">DNA-binding</keyword>
<evidence type="ECO:0000259" key="6">
    <source>
        <dbReference type="PROSITE" id="PS50110"/>
    </source>
</evidence>
<dbReference type="Gene3D" id="3.40.50.2300">
    <property type="match status" value="1"/>
</dbReference>
<evidence type="ECO:0000256" key="3">
    <source>
        <dbReference type="ARBA" id="ARBA00023125"/>
    </source>
</evidence>
<reference evidence="9" key="1">
    <citation type="submission" date="2023-07" db="EMBL/GenBank/DDBJ databases">
        <authorList>
            <person name="Colorado M.A."/>
            <person name="Villamil L.M."/>
            <person name="Melo J.F."/>
            <person name="Rodriguez J.A."/>
            <person name="Ruiz R.Y."/>
        </authorList>
    </citation>
    <scope>NUCLEOTIDE SEQUENCE [LARGE SCALE GENOMIC DNA]</scope>
    <source>
        <strain evidence="9">C33</strain>
    </source>
</reference>
<dbReference type="Proteomes" id="UP001279681">
    <property type="component" value="Unassembled WGS sequence"/>
</dbReference>
<evidence type="ECO:0000313" key="8">
    <source>
        <dbReference type="EMBL" id="MDX8336311.1"/>
    </source>
</evidence>
<gene>
    <name evidence="8" type="ORF">RFV38_07360</name>
</gene>
<dbReference type="SUPFAM" id="SSF52172">
    <property type="entry name" value="CheY-like"/>
    <property type="match status" value="1"/>
</dbReference>
<dbReference type="CDD" id="cd17574">
    <property type="entry name" value="REC_OmpR"/>
    <property type="match status" value="1"/>
</dbReference>
<name>A0ABU4W9V4_9FUSO</name>
<dbReference type="PANTHER" id="PTHR48111:SF40">
    <property type="entry name" value="PHOSPHATE REGULON TRANSCRIPTIONAL REGULATORY PROTEIN PHOB"/>
    <property type="match status" value="1"/>
</dbReference>
<dbReference type="InterPro" id="IPR036388">
    <property type="entry name" value="WH-like_DNA-bd_sf"/>
</dbReference>
<dbReference type="Gene3D" id="1.10.10.10">
    <property type="entry name" value="Winged helix-like DNA-binding domain superfamily/Winged helix DNA-binding domain"/>
    <property type="match status" value="1"/>
</dbReference>
<keyword evidence="2" id="KW-0902">Two-component regulatory system</keyword>
<evidence type="ECO:0000313" key="9">
    <source>
        <dbReference type="Proteomes" id="UP001279681"/>
    </source>
</evidence>
<dbReference type="InterPro" id="IPR001867">
    <property type="entry name" value="OmpR/PhoB-type_DNA-bd"/>
</dbReference>
<dbReference type="InterPro" id="IPR001789">
    <property type="entry name" value="Sig_transdc_resp-reg_receiver"/>
</dbReference>
<protein>
    <submittedName>
        <fullName evidence="8">Response regulator transcription factor</fullName>
    </submittedName>
</protein>
<keyword evidence="1 4" id="KW-0597">Phosphoprotein</keyword>
<evidence type="ECO:0000256" key="5">
    <source>
        <dbReference type="PROSITE-ProRule" id="PRU01091"/>
    </source>
</evidence>
<keyword evidence="9" id="KW-1185">Reference proteome</keyword>
<feature type="domain" description="OmpR/PhoB-type" evidence="7">
    <location>
        <begin position="121"/>
        <end position="217"/>
    </location>
</feature>
<dbReference type="PROSITE" id="PS50110">
    <property type="entry name" value="RESPONSE_REGULATORY"/>
    <property type="match status" value="1"/>
</dbReference>
<evidence type="ECO:0000256" key="1">
    <source>
        <dbReference type="ARBA" id="ARBA00022553"/>
    </source>
</evidence>
<dbReference type="RefSeq" id="WP_320313715.1">
    <property type="nucleotide sequence ID" value="NZ_JAVIKH010000008.1"/>
</dbReference>
<dbReference type="Pfam" id="PF00072">
    <property type="entry name" value="Response_reg"/>
    <property type="match status" value="1"/>
</dbReference>
<evidence type="ECO:0000259" key="7">
    <source>
        <dbReference type="PROSITE" id="PS51755"/>
    </source>
</evidence>
<dbReference type="PROSITE" id="PS51755">
    <property type="entry name" value="OMPR_PHOB"/>
    <property type="match status" value="1"/>
</dbReference>
<sequence>MKKILIVEDEKSLANIISDALKFEGFDTSIVYRGDQALDSFYEEKPDLILLDINLPGMNGWDICKQLKSISQVPIIMVTARDSEFDEIKGLELGADDYITKPFTPKLLIIKLKKIFKLDNDTFFKIKDITFDFNTFILTTPDSINTLPRREAQLLEFFLRNQNIILSRETLLNEVWGFEFFGDERAVDTIVKRLRKKLGNYDNYIKSVRGVGYVFKTD</sequence>
<dbReference type="InterPro" id="IPR011006">
    <property type="entry name" value="CheY-like_superfamily"/>
</dbReference>
<dbReference type="InterPro" id="IPR039420">
    <property type="entry name" value="WalR-like"/>
</dbReference>
<feature type="modified residue" description="4-aspartylphosphate" evidence="4">
    <location>
        <position position="52"/>
    </location>
</feature>
<feature type="DNA-binding region" description="OmpR/PhoB-type" evidence="5">
    <location>
        <begin position="121"/>
        <end position="217"/>
    </location>
</feature>
<proteinExistence type="predicted"/>
<dbReference type="CDD" id="cd00383">
    <property type="entry name" value="trans_reg_C"/>
    <property type="match status" value="1"/>
</dbReference>
<dbReference type="SMART" id="SM00862">
    <property type="entry name" value="Trans_reg_C"/>
    <property type="match status" value="1"/>
</dbReference>
<feature type="domain" description="Response regulatory" evidence="6">
    <location>
        <begin position="3"/>
        <end position="116"/>
    </location>
</feature>
<evidence type="ECO:0000256" key="4">
    <source>
        <dbReference type="PROSITE-ProRule" id="PRU00169"/>
    </source>
</evidence>
<dbReference type="Pfam" id="PF00486">
    <property type="entry name" value="Trans_reg_C"/>
    <property type="match status" value="1"/>
</dbReference>
<dbReference type="Gene3D" id="6.10.250.690">
    <property type="match status" value="1"/>
</dbReference>
<evidence type="ECO:0000256" key="2">
    <source>
        <dbReference type="ARBA" id="ARBA00023012"/>
    </source>
</evidence>